<dbReference type="CDD" id="cd04493">
    <property type="entry name" value="BRCA2DBD_OB1"/>
    <property type="match status" value="1"/>
</dbReference>
<dbReference type="InterPro" id="IPR015252">
    <property type="entry name" value="BRCA2_hlx"/>
</dbReference>
<feature type="region of interest" description="Disordered" evidence="7">
    <location>
        <begin position="681"/>
        <end position="716"/>
    </location>
</feature>
<dbReference type="Pfam" id="PF09104">
    <property type="entry name" value="BRCA-2_OB3"/>
    <property type="match status" value="1"/>
</dbReference>
<dbReference type="SUPFAM" id="SSF50249">
    <property type="entry name" value="Nucleic acid-binding proteins"/>
    <property type="match status" value="3"/>
</dbReference>
<dbReference type="GO" id="GO:0005634">
    <property type="term" value="C:nucleus"/>
    <property type="evidence" value="ECO:0007669"/>
    <property type="project" value="TreeGrafter"/>
</dbReference>
<dbReference type="InterPro" id="IPR015187">
    <property type="entry name" value="BRCA2_OB_1"/>
</dbReference>
<dbReference type="EMBL" id="OZ035844">
    <property type="protein sequence ID" value="CAL1598493.1"/>
    <property type="molecule type" value="Genomic_DNA"/>
</dbReference>
<dbReference type="SUPFAM" id="SSF81872">
    <property type="entry name" value="BRCA2 helical domain"/>
    <property type="match status" value="1"/>
</dbReference>
<dbReference type="InterPro" id="IPR015205">
    <property type="entry name" value="Tower_dom"/>
</dbReference>
<dbReference type="Proteomes" id="UP001497482">
    <property type="component" value="Chromosome 22"/>
</dbReference>
<proteinExistence type="predicted"/>
<feature type="region of interest" description="Disordered" evidence="7">
    <location>
        <begin position="135"/>
        <end position="178"/>
    </location>
</feature>
<keyword evidence="2" id="KW-0227">DNA damage</keyword>
<feature type="region of interest" description="Disordered" evidence="7">
    <location>
        <begin position="1102"/>
        <end position="1122"/>
    </location>
</feature>
<feature type="compositionally biased region" description="Gly residues" evidence="7">
    <location>
        <begin position="1105"/>
        <end position="1117"/>
    </location>
</feature>
<dbReference type="PANTHER" id="PTHR11289">
    <property type="entry name" value="BREAST CANCER TYPE 2 SUSCEPTIBILITY PROTEIN BRCA2"/>
    <property type="match status" value="1"/>
</dbReference>
<evidence type="ECO:0000256" key="1">
    <source>
        <dbReference type="ARBA" id="ARBA00022737"/>
    </source>
</evidence>
<feature type="compositionally biased region" description="Basic and acidic residues" evidence="7">
    <location>
        <begin position="842"/>
        <end position="851"/>
    </location>
</feature>
<accession>A0AAV2LBL0</accession>
<feature type="compositionally biased region" description="Polar residues" evidence="7">
    <location>
        <begin position="1606"/>
        <end position="1615"/>
    </location>
</feature>
<name>A0AAV2LBL0_KNICA</name>
<dbReference type="InterPro" id="IPR036315">
    <property type="entry name" value="BRCA2_hlx_sf"/>
</dbReference>
<feature type="compositionally biased region" description="Basic and acidic residues" evidence="7">
    <location>
        <begin position="701"/>
        <end position="716"/>
    </location>
</feature>
<dbReference type="InterPro" id="IPR012340">
    <property type="entry name" value="NA-bd_OB-fold"/>
</dbReference>
<dbReference type="GO" id="GO:0006355">
    <property type="term" value="P:regulation of DNA-templated transcription"/>
    <property type="evidence" value="ECO:0007669"/>
    <property type="project" value="TreeGrafter"/>
</dbReference>
<gene>
    <name evidence="9" type="ORF">KC01_LOCUS26866</name>
</gene>
<feature type="compositionally biased region" description="Polar residues" evidence="7">
    <location>
        <begin position="399"/>
        <end position="428"/>
    </location>
</feature>
<keyword evidence="5" id="KW-0234">DNA repair</keyword>
<dbReference type="Gene3D" id="2.40.50.140">
    <property type="entry name" value="Nucleic acid-binding proteins"/>
    <property type="match status" value="3"/>
</dbReference>
<evidence type="ECO:0000256" key="5">
    <source>
        <dbReference type="ARBA" id="ARBA00023204"/>
    </source>
</evidence>
<dbReference type="GO" id="GO:0000724">
    <property type="term" value="P:double-strand break repair via homologous recombination"/>
    <property type="evidence" value="ECO:0007669"/>
    <property type="project" value="InterPro"/>
</dbReference>
<keyword evidence="10" id="KW-1185">Reference proteome</keyword>
<feature type="coiled-coil region" evidence="6">
    <location>
        <begin position="1254"/>
        <end position="1288"/>
    </location>
</feature>
<dbReference type="InterPro" id="IPR015188">
    <property type="entry name" value="BRCA2_OB_3"/>
</dbReference>
<feature type="region of interest" description="Disordered" evidence="7">
    <location>
        <begin position="342"/>
        <end position="371"/>
    </location>
</feature>
<feature type="region of interest" description="Disordered" evidence="7">
    <location>
        <begin position="1715"/>
        <end position="1740"/>
    </location>
</feature>
<dbReference type="InterPro" id="IPR002093">
    <property type="entry name" value="BRCA2_repeat"/>
</dbReference>
<feature type="domain" description="Tower" evidence="8">
    <location>
        <begin position="1240"/>
        <end position="1281"/>
    </location>
</feature>
<evidence type="ECO:0000313" key="10">
    <source>
        <dbReference type="Proteomes" id="UP001497482"/>
    </source>
</evidence>
<keyword evidence="1" id="KW-0677">Repeat</keyword>
<feature type="region of interest" description="Disordered" evidence="7">
    <location>
        <begin position="398"/>
        <end position="444"/>
    </location>
</feature>
<sequence length="1760" mass="193796">MFYIHPGPVESDVCQRSEGCIQFLFRPPPSLVSCSSSFVVVGGSRIKCGSEVRPRADCQVSVLDRCHMEVCMEWPSGTLARIIGPHVWKDLGPLDPDWFTTLTCEAKVAERDEPSIEEDLCPNQEAALFKSQLGSRGRCSPLSSTPRVFRPNQALSPQSDHSLFAQPETPLNKESDAQRSSSFDLFAHLHSPLGTDADRTHSPPRSKGSYVRELSERLGAQMGGVSWSSSFNTPPAGDSTWNITRRETESTLTLTENTSVLARKLFHCNHNLSEDGPVLHPPVVTHDADITSPNPNCKNLERPLSGTKNASSPNCSSGKGVFRKVKSERIHRRLFAAVTEPVRDGVESPVKQAESEASDPAEHPPLTQWSPLSLSGLPTEFFSPSVCLSAMKRAKVSGKQESVRQPAQTYSSLQPAQTDSSLRPAQTCSSPQIAQPISSPQPAQAISIPQPAQAISIPQPAQTGSSLQPARAISSLQPAQTLSSLQPAQPISSPQPAQTFSSLQLTESIAALLKAKALLDEAGSSANAKETSQISKKPLLENRNKKHVPSADGLDMAKNSGFSTASGKKVGVSEEALNNAIGLFNDVDRVDKSNITRHARSNHGEGGPQASSILNPPVKMSKGVFHPRVTKEVAVPSALVNLDGLQLRDCSSTQQQFLAQEALDCTRALLEDEVRAGQSLTVTSEHAVKPAGRRVGQPDESVGRKPSPERSDRALAELRPPPVLSALGGLLKDRRVFQYHVSRQPNAPRPRGCVKEQATVPLSFTSVKREAAEPNRHAFVPPFLNPKTKACKEGARTDQDKPCTFVPPFKKHKSDVHENNSSRGVKGLSDTHTFRPPTPKEPNPKEERELQMEAPEPAEEEESARAGQGLNEGTGEEATHDHVGSMADLARDLQDMRIRKKRRQTIRALPGSVFLSKTSGLKRLSLRAAMNGTPQKYSPKELYEWGVDQQLCEVTSQTAQSFCLDLRRFYQPQCFFESGAVQLADGGWLVPRRDGTVGKEEFYKALCDTPGVDPQLISPLWVYNHYRWIVWKLASLERAFPKSMGSVCLGPEQLLLQLKYRYDVEVDHSRRSALRRIFERDDTAAKTMVLCVCGPFSEAKSAPGLGQGPGQDPGLGPGPAQESPTAVVWLTDGWYSIKCQLDVPLTSMLQRGHITEGVKLMVHGAQLIGSEEACGPLEAPDCLSLKICANSTRRARWDTRLGYYRDPRPFVLPLSSLFSTGGAVGSVDMVILRIYPQQWMERKVEGGLVFRSGRAEEKEARRHLQQKEKHLERLYAKIRAQFDQEERDGVKSKGSRRSVRLEELSRLQEGEELYEAVGEELAEVEPYLSSQQLHALCLYKRDALEQRQKQLQERLRRAVEQEEGSEGSFPRRQVTPVWRLSIADYQDPRGSTVYQLSVWSPSAELQSLLKEGGRYRTYNLTATEPRSGAHRGAHPGAGRATVQLTATRKTRFTSVQASPLWLSAHFRPRDCVTYTDLQNPDFLPVCGEVDLAGAVVSITDQHGPSPAFYLALECLSVVRVRCGLGPSRCEWDEVLQPHALLCITNLQVRFPCGSLPTLHTGDLTELSTQPREAYLQQGLSRLRQAVQDQGDFFTRAEQSVRDLSWSEGQTMNPRTPRSRGMDQRSPQTTPTSRPQTTAASPSSWEKPSPVFKTPGRLSCLPQKKDPRSSKRRRALDHLSRYAPPPPLPPLSPAQHASPHVNKTFCPPRCSRVPASPAHTKGEAGPVCTSPAHTEGEGWVHDDELAMIDTQELRAVDSLMD</sequence>
<evidence type="ECO:0000256" key="7">
    <source>
        <dbReference type="SAM" id="MobiDB-lite"/>
    </source>
</evidence>
<evidence type="ECO:0000256" key="4">
    <source>
        <dbReference type="ARBA" id="ARBA00023172"/>
    </source>
</evidence>
<feature type="region of interest" description="Disordered" evidence="7">
    <location>
        <begin position="1597"/>
        <end position="1699"/>
    </location>
</feature>
<reference evidence="9 10" key="1">
    <citation type="submission" date="2024-04" db="EMBL/GenBank/DDBJ databases">
        <authorList>
            <person name="Waldvogel A.-M."/>
            <person name="Schoenle A."/>
        </authorList>
    </citation>
    <scope>NUCLEOTIDE SEQUENCE [LARGE SCALE GENOMIC DNA]</scope>
</reference>
<keyword evidence="3" id="KW-0238">DNA-binding</keyword>
<dbReference type="PROSITE" id="PS50138">
    <property type="entry name" value="BRCA2_REPEAT"/>
    <property type="match status" value="1"/>
</dbReference>
<evidence type="ECO:0000259" key="8">
    <source>
        <dbReference type="SMART" id="SM01341"/>
    </source>
</evidence>
<dbReference type="Pfam" id="PF09169">
    <property type="entry name" value="BRCA-2_helical"/>
    <property type="match status" value="1"/>
</dbReference>
<evidence type="ECO:0000313" key="9">
    <source>
        <dbReference type="EMBL" id="CAL1598493.1"/>
    </source>
</evidence>
<evidence type="ECO:0000256" key="3">
    <source>
        <dbReference type="ARBA" id="ARBA00023125"/>
    </source>
</evidence>
<feature type="compositionally biased region" description="Low complexity" evidence="7">
    <location>
        <begin position="1624"/>
        <end position="1643"/>
    </location>
</feature>
<dbReference type="Pfam" id="PF21318">
    <property type="entry name" value="BRCA2DBD_OB2"/>
    <property type="match status" value="1"/>
</dbReference>
<dbReference type="PANTHER" id="PTHR11289:SF0">
    <property type="entry name" value="BREAST CANCER TYPE 2 SUSCEPTIBILITY PROTEIN"/>
    <property type="match status" value="1"/>
</dbReference>
<dbReference type="Pfam" id="PF09121">
    <property type="entry name" value="Tower"/>
    <property type="match status" value="1"/>
</dbReference>
<dbReference type="Pfam" id="PF00634">
    <property type="entry name" value="BRCA2"/>
    <property type="match status" value="1"/>
</dbReference>
<dbReference type="InterPro" id="IPR055077">
    <property type="entry name" value="BRCA2_TR2"/>
</dbReference>
<keyword evidence="6" id="KW-0175">Coiled coil</keyword>
<dbReference type="Pfam" id="PF09103">
    <property type="entry name" value="BRCA-2_OB1"/>
    <property type="match status" value="1"/>
</dbReference>
<organism evidence="9 10">
    <name type="scientific">Knipowitschia caucasica</name>
    <name type="common">Caucasian dwarf goby</name>
    <name type="synonym">Pomatoschistus caucasicus</name>
    <dbReference type="NCBI Taxonomy" id="637954"/>
    <lineage>
        <taxon>Eukaryota</taxon>
        <taxon>Metazoa</taxon>
        <taxon>Chordata</taxon>
        <taxon>Craniata</taxon>
        <taxon>Vertebrata</taxon>
        <taxon>Euteleostomi</taxon>
        <taxon>Actinopterygii</taxon>
        <taxon>Neopterygii</taxon>
        <taxon>Teleostei</taxon>
        <taxon>Neoteleostei</taxon>
        <taxon>Acanthomorphata</taxon>
        <taxon>Gobiaria</taxon>
        <taxon>Gobiiformes</taxon>
        <taxon>Gobioidei</taxon>
        <taxon>Gobiidae</taxon>
        <taxon>Gobiinae</taxon>
        <taxon>Knipowitschia</taxon>
    </lineage>
</organism>
<dbReference type="GO" id="GO:0003677">
    <property type="term" value="F:DNA binding"/>
    <property type="evidence" value="ECO:0007669"/>
    <property type="project" value="UniProtKB-KW"/>
</dbReference>
<keyword evidence="4" id="KW-0233">DNA recombination</keyword>
<evidence type="ECO:0000256" key="2">
    <source>
        <dbReference type="ARBA" id="ARBA00022763"/>
    </source>
</evidence>
<dbReference type="Pfam" id="PF22687">
    <property type="entry name" value="BRCA2_TR2"/>
    <property type="match status" value="1"/>
</dbReference>
<evidence type="ECO:0000256" key="6">
    <source>
        <dbReference type="SAM" id="Coils"/>
    </source>
</evidence>
<dbReference type="SUPFAM" id="SSF81878">
    <property type="entry name" value="BRCA2 tower domain"/>
    <property type="match status" value="1"/>
</dbReference>
<feature type="compositionally biased region" description="Low complexity" evidence="7">
    <location>
        <begin position="429"/>
        <end position="444"/>
    </location>
</feature>
<dbReference type="InterPro" id="IPR015525">
    <property type="entry name" value="BRCA2"/>
</dbReference>
<dbReference type="SMART" id="SM01341">
    <property type="entry name" value="Tower"/>
    <property type="match status" value="1"/>
</dbReference>
<feature type="region of interest" description="Disordered" evidence="7">
    <location>
        <begin position="805"/>
        <end position="884"/>
    </location>
</feature>
<dbReference type="Gene3D" id="6.10.70.10">
    <property type="match status" value="1"/>
</dbReference>
<feature type="compositionally biased region" description="Pro residues" evidence="7">
    <location>
        <begin position="1682"/>
        <end position="1691"/>
    </location>
</feature>
<protein>
    <recommendedName>
        <fullName evidence="8">Tower domain-containing protein</fullName>
    </recommendedName>
</protein>